<dbReference type="PANTHER" id="PTHR45727:SF2">
    <property type="entry name" value="NPC INTRACELLULAR CHOLESTEROL TRANSPORTER 1"/>
    <property type="match status" value="1"/>
</dbReference>
<dbReference type="EMBL" id="NBAG03000249">
    <property type="protein sequence ID" value="PNI61453.1"/>
    <property type="molecule type" value="Genomic_DNA"/>
</dbReference>
<evidence type="ECO:0000256" key="4">
    <source>
        <dbReference type="ARBA" id="ARBA00022548"/>
    </source>
</evidence>
<dbReference type="SUPFAM" id="SSF82866">
    <property type="entry name" value="Multidrug efflux transporter AcrB transmembrane domain"/>
    <property type="match status" value="2"/>
</dbReference>
<evidence type="ECO:0000256" key="6">
    <source>
        <dbReference type="ARBA" id="ARBA00022729"/>
    </source>
</evidence>
<dbReference type="InterPro" id="IPR053958">
    <property type="entry name" value="HMGCR/SNAP/NPC1-like_SSD"/>
</dbReference>
<comment type="caution">
    <text evidence="17">The sequence shown here is derived from an EMBL/GenBank/DDBJ whole genome shotgun (WGS) entry which is preliminary data.</text>
</comment>
<feature type="transmembrane region" description="Helical" evidence="15">
    <location>
        <begin position="881"/>
        <end position="907"/>
    </location>
</feature>
<comment type="subcellular location">
    <subcellularLocation>
        <location evidence="1">Endomembrane system</location>
        <topology evidence="1">Multi-pass membrane protein</topology>
    </subcellularLocation>
</comment>
<feature type="transmembrane region" description="Helical" evidence="15">
    <location>
        <begin position="346"/>
        <end position="370"/>
    </location>
</feature>
<dbReference type="InterPro" id="IPR053956">
    <property type="entry name" value="NPC1_MLD"/>
</dbReference>
<dbReference type="GO" id="GO:0008203">
    <property type="term" value="P:cholesterol metabolic process"/>
    <property type="evidence" value="ECO:0007669"/>
    <property type="project" value="UniProtKB-KW"/>
</dbReference>
<dbReference type="Pfam" id="PF22314">
    <property type="entry name" value="NPC1_MLD"/>
    <property type="match status" value="1"/>
</dbReference>
<evidence type="ECO:0000313" key="18">
    <source>
        <dbReference type="Proteomes" id="UP000236370"/>
    </source>
</evidence>
<accession>A0A2J8MPL3</accession>
<dbReference type="Pfam" id="PF12349">
    <property type="entry name" value="Sterol-sensing"/>
    <property type="match status" value="1"/>
</dbReference>
<evidence type="ECO:0000256" key="5">
    <source>
        <dbReference type="ARBA" id="ARBA00022692"/>
    </source>
</evidence>
<organism evidence="17 18">
    <name type="scientific">Pan troglodytes</name>
    <name type="common">Chimpanzee</name>
    <dbReference type="NCBI Taxonomy" id="9598"/>
    <lineage>
        <taxon>Eukaryota</taxon>
        <taxon>Metazoa</taxon>
        <taxon>Chordata</taxon>
        <taxon>Craniata</taxon>
        <taxon>Vertebrata</taxon>
        <taxon>Euteleostomi</taxon>
        <taxon>Mammalia</taxon>
        <taxon>Eutheria</taxon>
        <taxon>Euarchontoglires</taxon>
        <taxon>Primates</taxon>
        <taxon>Haplorrhini</taxon>
        <taxon>Catarrhini</taxon>
        <taxon>Hominidae</taxon>
        <taxon>Pan</taxon>
    </lineage>
</organism>
<dbReference type="InterPro" id="IPR000731">
    <property type="entry name" value="SSD"/>
</dbReference>
<feature type="transmembrane region" description="Helical" evidence="15">
    <location>
        <begin position="815"/>
        <end position="836"/>
    </location>
</feature>
<feature type="transmembrane region" description="Helical" evidence="15">
    <location>
        <begin position="111"/>
        <end position="133"/>
    </location>
</feature>
<evidence type="ECO:0000259" key="16">
    <source>
        <dbReference type="PROSITE" id="PS50156"/>
    </source>
</evidence>
<feature type="domain" description="SSD" evidence="16">
    <location>
        <begin position="312"/>
        <end position="477"/>
    </location>
</feature>
<sequence length="969" mass="107799">APWTILGLDAMYVIMWITYMAFLLVFFGAFFAVWCYRKRYFVSEYTPIDSNIAFSVNASDKGTAWLLTSTFPSCPVLPGEASCCDPVSAAFEGCLRRLFTRWGSFCVRNPGCVIFFSLVFITACSSGLVFVWVTTNPVDLWSAPSSQARLEKEYFDQHFGPFFRTEQLIIRAPLTDKHTYQPYPSGADVPFGPPLDIQILHQVLDLQIAIENITASSNNETVTLQDICLAPLSPYNTNCTILSVLNYFQNSHSVLDHKKGDDFFVYADYHTHFLYCVRFINFVKNYKNPNLSISFTAERSIEDELHRESDSDVFTVVISYAIMFLYISLALGHIKSCRRLLVDSKVSLGIAGILIVLSSVACSLGVFSYIGLPLTLIVIEVIPFLVLAVGVDNIFILVQAYQRDERLQGETLDQQLGRVLGEVAPSMFLSSFSETVAFFLGALSVMPAVHTFSLFAGLAVFIDFLLQITCFVSLLGLDIKRQEKNRLDIFCCVRGAEDGTSVQASESCLFRFFKNSYSPLLLKDWMRPIVIAVFVGVLSFSIAVLNKVDIGLDQSLSMPDDSYVVDYFKSISQYLHAGPPVYFVLEEGHDYTSSKGQNMVCGGMGCNNDSLVQQIFNAAQLDNYTRIGFAPSSWIDDYFDWVKPQSSCCRVDNITDQFCNASVVDPACVRCRPLTPEGKQRPQGGDFMRFLPMFLSDNPNPKCGKGGHAAYSSAVNILGNGTRVGATYFMTYHTVLQTSADFIDALKKARLIASNVTETMGINGSAYRVFPYSVFYVFYEQYLTIIDDTIFNLGVSLGAIFLVTMVLLGCELWSAVIMCATIAMVLVNMFGVMWLWGISLNAVSLVNLVMSCGISVEFCSHITRAFTVSTKGSRVERAEEALAHMGSSVFSGITLTKFGGIVVLAFAKSQIFQIFYFRMYLAMVLLGATHGLIFLPVLLSYIGPSVNKAKSCATEERYKGTERERLLNF</sequence>
<feature type="non-terminal residue" evidence="17">
    <location>
        <position position="1"/>
    </location>
</feature>
<evidence type="ECO:0000256" key="12">
    <source>
        <dbReference type="ARBA" id="ARBA00023180"/>
    </source>
</evidence>
<feature type="transmembrane region" description="Helical" evidence="15">
    <location>
        <begin position="452"/>
        <end position="477"/>
    </location>
</feature>
<keyword evidence="10" id="KW-1015">Disulfide bond</keyword>
<keyword evidence="12" id="KW-0325">Glycoprotein</keyword>
<dbReference type="Proteomes" id="UP000236370">
    <property type="component" value="Unassembled WGS sequence"/>
</dbReference>
<keyword evidence="3" id="KW-0813">Transport</keyword>
<dbReference type="FunFam" id="1.20.1640.10:FF:000010">
    <property type="entry name" value="NPC intracellular cholesterol transporter 1"/>
    <property type="match status" value="1"/>
</dbReference>
<comment type="similarity">
    <text evidence="2">Belongs to the patched family.</text>
</comment>
<dbReference type="GO" id="GO:0005319">
    <property type="term" value="F:lipid transporter activity"/>
    <property type="evidence" value="ECO:0007669"/>
    <property type="project" value="InterPro"/>
</dbReference>
<keyword evidence="9 15" id="KW-0472">Membrane</keyword>
<dbReference type="PANTHER" id="PTHR45727">
    <property type="entry name" value="NPC INTRACELLULAR CHOLESTEROL TRANSPORTER 1"/>
    <property type="match status" value="1"/>
</dbReference>
<feature type="transmembrane region" description="Helical" evidence="15">
    <location>
        <begin position="790"/>
        <end position="808"/>
    </location>
</feature>
<dbReference type="GO" id="GO:0030301">
    <property type="term" value="P:cholesterol transport"/>
    <property type="evidence" value="ECO:0007669"/>
    <property type="project" value="UniProtKB-ARBA"/>
</dbReference>
<evidence type="ECO:0000256" key="10">
    <source>
        <dbReference type="ARBA" id="ARBA00023157"/>
    </source>
</evidence>
<evidence type="ECO:0000256" key="15">
    <source>
        <dbReference type="SAM" id="Phobius"/>
    </source>
</evidence>
<keyword evidence="6" id="KW-0732">Signal</keyword>
<keyword evidence="7 15" id="KW-1133">Transmembrane helix</keyword>
<evidence type="ECO:0000256" key="14">
    <source>
        <dbReference type="ARBA" id="ARBA00034049"/>
    </source>
</evidence>
<dbReference type="GO" id="GO:0016020">
    <property type="term" value="C:membrane"/>
    <property type="evidence" value="ECO:0007669"/>
    <property type="project" value="InterPro"/>
</dbReference>
<evidence type="ECO:0000256" key="1">
    <source>
        <dbReference type="ARBA" id="ARBA00004127"/>
    </source>
</evidence>
<keyword evidence="5 15" id="KW-0812">Transmembrane</keyword>
<dbReference type="InterPro" id="IPR004765">
    <property type="entry name" value="NPC1-like"/>
</dbReference>
<dbReference type="GO" id="GO:0012505">
    <property type="term" value="C:endomembrane system"/>
    <property type="evidence" value="ECO:0007669"/>
    <property type="project" value="UniProtKB-SubCell"/>
</dbReference>
<keyword evidence="4" id="KW-0153">Cholesterol metabolism</keyword>
<dbReference type="NCBIfam" id="TIGR00917">
    <property type="entry name" value="2A060601"/>
    <property type="match status" value="1"/>
</dbReference>
<protein>
    <submittedName>
        <fullName evidence="17">NPC1 isoform 7</fullName>
    </submittedName>
</protein>
<feature type="transmembrane region" description="Helical" evidence="15">
    <location>
        <begin position="419"/>
        <end position="446"/>
    </location>
</feature>
<keyword evidence="8" id="KW-0443">Lipid metabolism</keyword>
<evidence type="ECO:0000256" key="7">
    <source>
        <dbReference type="ARBA" id="ARBA00022989"/>
    </source>
</evidence>
<gene>
    <name evidence="17" type="ORF">CK820_G0018612</name>
</gene>
<evidence type="ECO:0000256" key="9">
    <source>
        <dbReference type="ARBA" id="ARBA00023136"/>
    </source>
</evidence>
<dbReference type="AlphaFoldDB" id="A0A2J8MPL3"/>
<comment type="catalytic activity">
    <reaction evidence="14">
        <text>cholesterol(in) = cholesterol(out)</text>
        <dbReference type="Rhea" id="RHEA:39747"/>
        <dbReference type="ChEBI" id="CHEBI:16113"/>
    </reaction>
</comment>
<evidence type="ECO:0000256" key="3">
    <source>
        <dbReference type="ARBA" id="ARBA00022448"/>
    </source>
</evidence>
<evidence type="ECO:0000256" key="11">
    <source>
        <dbReference type="ARBA" id="ARBA00023166"/>
    </source>
</evidence>
<feature type="transmembrane region" description="Helical" evidence="15">
    <location>
        <begin position="842"/>
        <end position="860"/>
    </location>
</feature>
<proteinExistence type="inferred from homology"/>
<evidence type="ECO:0000313" key="17">
    <source>
        <dbReference type="EMBL" id="PNI61453.1"/>
    </source>
</evidence>
<keyword evidence="13" id="KW-0753">Steroid metabolism</keyword>
<feature type="transmembrane region" description="Helical" evidence="15">
    <location>
        <begin position="919"/>
        <end position="942"/>
    </location>
</feature>
<evidence type="ECO:0000256" key="8">
    <source>
        <dbReference type="ARBA" id="ARBA00023098"/>
    </source>
</evidence>
<dbReference type="FunFam" id="1.20.1640.10:FF:000008">
    <property type="entry name" value="NPC intracellular cholesterol transporter 1"/>
    <property type="match status" value="1"/>
</dbReference>
<reference evidence="17 18" key="1">
    <citation type="submission" date="2017-12" db="EMBL/GenBank/DDBJ databases">
        <title>High-resolution comparative analysis of great ape genomes.</title>
        <authorList>
            <person name="Pollen A."/>
            <person name="Hastie A."/>
            <person name="Hormozdiari F."/>
            <person name="Dougherty M."/>
            <person name="Liu R."/>
            <person name="Chaisson M."/>
            <person name="Hoppe E."/>
            <person name="Hill C."/>
            <person name="Pang A."/>
            <person name="Hillier L."/>
            <person name="Baker C."/>
            <person name="Armstrong J."/>
            <person name="Shendure J."/>
            <person name="Paten B."/>
            <person name="Wilson R."/>
            <person name="Chao H."/>
            <person name="Schneider V."/>
            <person name="Ventura M."/>
            <person name="Kronenberg Z."/>
            <person name="Murali S."/>
            <person name="Gordon D."/>
            <person name="Cantsilieris S."/>
            <person name="Munson K."/>
            <person name="Nelson B."/>
            <person name="Raja A."/>
            <person name="Underwood J."/>
            <person name="Diekhans M."/>
            <person name="Fiddes I."/>
            <person name="Haussler D."/>
            <person name="Eichler E."/>
        </authorList>
    </citation>
    <scope>NUCLEOTIDE SEQUENCE [LARGE SCALE GENOMIC DNA]</scope>
    <source>
        <strain evidence="17">Yerkes chimp pedigree #C0471</strain>
    </source>
</reference>
<feature type="transmembrane region" description="Helical" evidence="15">
    <location>
        <begin position="313"/>
        <end position="334"/>
    </location>
</feature>
<keyword evidence="11" id="KW-1207">Sterol metabolism</keyword>
<dbReference type="GO" id="GO:0015485">
    <property type="term" value="F:cholesterol binding"/>
    <property type="evidence" value="ECO:0007669"/>
    <property type="project" value="UniProtKB-ARBA"/>
</dbReference>
<evidence type="ECO:0000256" key="2">
    <source>
        <dbReference type="ARBA" id="ARBA00005585"/>
    </source>
</evidence>
<feature type="transmembrane region" description="Helical" evidence="15">
    <location>
        <begin position="376"/>
        <end position="398"/>
    </location>
</feature>
<name>A0A2J8MPL3_PANTR</name>
<evidence type="ECO:0000256" key="13">
    <source>
        <dbReference type="ARBA" id="ARBA00023221"/>
    </source>
</evidence>
<dbReference type="PROSITE" id="PS50156">
    <property type="entry name" value="SSD"/>
    <property type="match status" value="1"/>
</dbReference>
<feature type="transmembrane region" description="Helical" evidence="15">
    <location>
        <begin position="12"/>
        <end position="36"/>
    </location>
</feature>
<dbReference type="Gene3D" id="1.20.1640.10">
    <property type="entry name" value="Multidrug efflux transporter AcrB transmembrane domain"/>
    <property type="match status" value="2"/>
</dbReference>